<protein>
    <submittedName>
        <fullName evidence="1">Uncharacterized protein</fullName>
    </submittedName>
</protein>
<comment type="caution">
    <text evidence="1">The sequence shown here is derived from an EMBL/GenBank/DDBJ whole genome shotgun (WGS) entry which is preliminary data.</text>
</comment>
<sequence>MAKKKQWFGNHISPNCSYCAYGDGETRPECTLHLFLDIDGSCPKFFYDPLKRTPNPEYDMKVFDFKPEDFQL</sequence>
<evidence type="ECO:0000313" key="1">
    <source>
        <dbReference type="EMBL" id="MBC8533955.1"/>
    </source>
</evidence>
<dbReference type="Proteomes" id="UP000651482">
    <property type="component" value="Unassembled WGS sequence"/>
</dbReference>
<reference evidence="1" key="1">
    <citation type="submission" date="2020-08" db="EMBL/GenBank/DDBJ databases">
        <title>Genome public.</title>
        <authorList>
            <person name="Liu C."/>
            <person name="Sun Q."/>
        </authorList>
    </citation>
    <scope>NUCLEOTIDE SEQUENCE</scope>
    <source>
        <strain evidence="1">NSJ-40</strain>
    </source>
</reference>
<keyword evidence="2" id="KW-1185">Reference proteome</keyword>
<dbReference type="AlphaFoldDB" id="A0A926DBJ5"/>
<organism evidence="1 2">
    <name type="scientific">Yeguia hominis</name>
    <dbReference type="NCBI Taxonomy" id="2763662"/>
    <lineage>
        <taxon>Bacteria</taxon>
        <taxon>Bacillati</taxon>
        <taxon>Bacillota</taxon>
        <taxon>Clostridia</taxon>
        <taxon>Eubacteriales</taxon>
        <taxon>Yeguiaceae</taxon>
        <taxon>Yeguia</taxon>
    </lineage>
</organism>
<accession>A0A926DBJ5</accession>
<evidence type="ECO:0000313" key="2">
    <source>
        <dbReference type="Proteomes" id="UP000651482"/>
    </source>
</evidence>
<gene>
    <name evidence="1" type="ORF">IAG03_08045</name>
</gene>
<dbReference type="EMBL" id="JACRSN010000010">
    <property type="protein sequence ID" value="MBC8533955.1"/>
    <property type="molecule type" value="Genomic_DNA"/>
</dbReference>
<name>A0A926DBJ5_9FIRM</name>
<dbReference type="RefSeq" id="WP_249319608.1">
    <property type="nucleotide sequence ID" value="NZ_JACRSN010000010.1"/>
</dbReference>
<proteinExistence type="predicted"/>